<dbReference type="AlphaFoldDB" id="A0A915DQP1"/>
<evidence type="ECO:0000256" key="1">
    <source>
        <dbReference type="SAM" id="SignalP"/>
    </source>
</evidence>
<protein>
    <submittedName>
        <fullName evidence="3">Uncharacterized protein</fullName>
    </submittedName>
</protein>
<dbReference type="WBParaSite" id="jg22114">
    <property type="protein sequence ID" value="jg22114"/>
    <property type="gene ID" value="jg22114"/>
</dbReference>
<feature type="chain" id="PRO_5037367560" evidence="1">
    <location>
        <begin position="25"/>
        <end position="105"/>
    </location>
</feature>
<keyword evidence="2" id="KW-1185">Reference proteome</keyword>
<evidence type="ECO:0000313" key="2">
    <source>
        <dbReference type="Proteomes" id="UP000887574"/>
    </source>
</evidence>
<accession>A0A915DQP1</accession>
<proteinExistence type="predicted"/>
<name>A0A915DQP1_9BILA</name>
<sequence length="105" mass="11761">MNNLYHGIFLLIVSTLLLVSNVNCQQKPTGGLEPAVRVARFRIDYPKADLTQINKLPNWPIVMRKSVLASLNKTANDCGKLQVTGRLSKKTTIESMLLLLQIEIQ</sequence>
<organism evidence="2 3">
    <name type="scientific">Ditylenchus dipsaci</name>
    <dbReference type="NCBI Taxonomy" id="166011"/>
    <lineage>
        <taxon>Eukaryota</taxon>
        <taxon>Metazoa</taxon>
        <taxon>Ecdysozoa</taxon>
        <taxon>Nematoda</taxon>
        <taxon>Chromadorea</taxon>
        <taxon>Rhabditida</taxon>
        <taxon>Tylenchina</taxon>
        <taxon>Tylenchomorpha</taxon>
        <taxon>Sphaerularioidea</taxon>
        <taxon>Anguinidae</taxon>
        <taxon>Anguininae</taxon>
        <taxon>Ditylenchus</taxon>
    </lineage>
</organism>
<evidence type="ECO:0000313" key="3">
    <source>
        <dbReference type="WBParaSite" id="jg22114"/>
    </source>
</evidence>
<keyword evidence="1" id="KW-0732">Signal</keyword>
<reference evidence="3" key="1">
    <citation type="submission" date="2022-11" db="UniProtKB">
        <authorList>
            <consortium name="WormBaseParasite"/>
        </authorList>
    </citation>
    <scope>IDENTIFICATION</scope>
</reference>
<dbReference type="Proteomes" id="UP000887574">
    <property type="component" value="Unplaced"/>
</dbReference>
<feature type="signal peptide" evidence="1">
    <location>
        <begin position="1"/>
        <end position="24"/>
    </location>
</feature>